<protein>
    <recommendedName>
        <fullName evidence="2">26S proteasome non-ATPase regulatory subunit 4</fullName>
    </recommendedName>
</protein>
<dbReference type="PANTHER" id="PTHR10223:SF0">
    <property type="entry name" value="26S PROTEASOME NON-ATPASE REGULATORY SUBUNIT 4"/>
    <property type="match status" value="1"/>
</dbReference>
<dbReference type="SUPFAM" id="SSF53300">
    <property type="entry name" value="vWA-like"/>
    <property type="match status" value="1"/>
</dbReference>
<dbReference type="GO" id="GO:0031593">
    <property type="term" value="F:polyubiquitin modification-dependent protein binding"/>
    <property type="evidence" value="ECO:0007669"/>
    <property type="project" value="TreeGrafter"/>
</dbReference>
<dbReference type="CTD" id="40388"/>
<name>A0AAJ6W0S6_9ACAR</name>
<keyword evidence="3 7" id="KW-0647">Proteasome</keyword>
<gene>
    <name evidence="7" type="primary">LOC100901089</name>
</gene>
<feature type="domain" description="VWFA" evidence="5">
    <location>
        <begin position="5"/>
        <end position="186"/>
    </location>
</feature>
<dbReference type="GeneID" id="100901089"/>
<evidence type="ECO:0000256" key="1">
    <source>
        <dbReference type="ARBA" id="ARBA00005574"/>
    </source>
</evidence>
<evidence type="ECO:0000256" key="3">
    <source>
        <dbReference type="ARBA" id="ARBA00022942"/>
    </source>
</evidence>
<evidence type="ECO:0000256" key="4">
    <source>
        <dbReference type="SAM" id="MobiDB-lite"/>
    </source>
</evidence>
<dbReference type="GO" id="GO:0043161">
    <property type="term" value="P:proteasome-mediated ubiquitin-dependent protein catabolic process"/>
    <property type="evidence" value="ECO:0007669"/>
    <property type="project" value="TreeGrafter"/>
</dbReference>
<dbReference type="PROSITE" id="PS50330">
    <property type="entry name" value="UIM"/>
    <property type="match status" value="2"/>
</dbReference>
<dbReference type="Pfam" id="PF13519">
    <property type="entry name" value="VWA_2"/>
    <property type="match status" value="1"/>
</dbReference>
<dbReference type="AlphaFoldDB" id="A0AAJ6W0S6"/>
<reference evidence="7" key="1">
    <citation type="submission" date="2025-08" db="UniProtKB">
        <authorList>
            <consortium name="RefSeq"/>
        </authorList>
    </citation>
    <scope>IDENTIFICATION</scope>
</reference>
<dbReference type="SMART" id="SM00327">
    <property type="entry name" value="VWA"/>
    <property type="match status" value="1"/>
</dbReference>
<dbReference type="InterPro" id="IPR002035">
    <property type="entry name" value="VWF_A"/>
</dbReference>
<feature type="region of interest" description="Disordered" evidence="4">
    <location>
        <begin position="227"/>
        <end position="305"/>
    </location>
</feature>
<dbReference type="InterPro" id="IPR036465">
    <property type="entry name" value="vWFA_dom_sf"/>
</dbReference>
<proteinExistence type="inferred from homology"/>
<dbReference type="InterPro" id="IPR003903">
    <property type="entry name" value="UIM_dom"/>
</dbReference>
<dbReference type="GO" id="GO:0005634">
    <property type="term" value="C:nucleus"/>
    <property type="evidence" value="ECO:0007669"/>
    <property type="project" value="TreeGrafter"/>
</dbReference>
<organism evidence="6 7">
    <name type="scientific">Galendromus occidentalis</name>
    <name type="common">western predatory mite</name>
    <dbReference type="NCBI Taxonomy" id="34638"/>
    <lineage>
        <taxon>Eukaryota</taxon>
        <taxon>Metazoa</taxon>
        <taxon>Ecdysozoa</taxon>
        <taxon>Arthropoda</taxon>
        <taxon>Chelicerata</taxon>
        <taxon>Arachnida</taxon>
        <taxon>Acari</taxon>
        <taxon>Parasitiformes</taxon>
        <taxon>Mesostigmata</taxon>
        <taxon>Gamasina</taxon>
        <taxon>Phytoseioidea</taxon>
        <taxon>Phytoseiidae</taxon>
        <taxon>Typhlodrominae</taxon>
        <taxon>Galendromus</taxon>
    </lineage>
</organism>
<dbReference type="SMART" id="SM00726">
    <property type="entry name" value="UIM"/>
    <property type="match status" value="3"/>
</dbReference>
<evidence type="ECO:0000313" key="6">
    <source>
        <dbReference type="Proteomes" id="UP000694867"/>
    </source>
</evidence>
<evidence type="ECO:0000313" key="7">
    <source>
        <dbReference type="RefSeq" id="XP_003748243.1"/>
    </source>
</evidence>
<dbReference type="PROSITE" id="PS50234">
    <property type="entry name" value="VWFA"/>
    <property type="match status" value="1"/>
</dbReference>
<accession>A0AAJ6W0S6</accession>
<feature type="compositionally biased region" description="Polar residues" evidence="4">
    <location>
        <begin position="260"/>
        <end position="271"/>
    </location>
</feature>
<dbReference type="Proteomes" id="UP000694867">
    <property type="component" value="Unplaced"/>
</dbReference>
<dbReference type="Pfam" id="PF02809">
    <property type="entry name" value="UIM"/>
    <property type="match status" value="3"/>
</dbReference>
<dbReference type="GO" id="GO:0005829">
    <property type="term" value="C:cytosol"/>
    <property type="evidence" value="ECO:0007669"/>
    <property type="project" value="TreeGrafter"/>
</dbReference>
<dbReference type="RefSeq" id="XP_003748243.1">
    <property type="nucleotide sequence ID" value="XM_003748195.2"/>
</dbReference>
<keyword evidence="6" id="KW-1185">Reference proteome</keyword>
<dbReference type="Gene3D" id="3.40.50.410">
    <property type="entry name" value="von Willebrand factor, type A domain"/>
    <property type="match status" value="1"/>
</dbReference>
<comment type="similarity">
    <text evidence="1">Belongs to the proteasome subunit S5A family.</text>
</comment>
<dbReference type="KEGG" id="goe:100901089"/>
<dbReference type="Gene3D" id="6.10.300.40">
    <property type="match status" value="1"/>
</dbReference>
<dbReference type="GO" id="GO:0008540">
    <property type="term" value="C:proteasome regulatory particle, base subcomplex"/>
    <property type="evidence" value="ECO:0007669"/>
    <property type="project" value="TreeGrafter"/>
</dbReference>
<dbReference type="InterPro" id="IPR027040">
    <property type="entry name" value="PSMD4"/>
</dbReference>
<dbReference type="FunFam" id="3.40.50.410:FF:000005">
    <property type="entry name" value="26S proteasome non-ATPase regulatory subunit 4"/>
    <property type="match status" value="1"/>
</dbReference>
<sequence length="305" mass="33476">MVLESTVICVDNSEFMRNGDFPPTRLQSQQDAVHLLCHAKSRSNPENNLGLLTLATNEVLTTLTSDRDRLMRKLRAIEPQGNLQLISGLRIAHLVLKHRQGKNHKMRIVCFIGSPISCDVKDLVKLAKRLKKENVNVDVVNFGECEINTEKLKTFIETLNGGKDNAGSHLLTVAATLFLSSALNRSPIIQGEDGGEAVPAGGFEFGVDPNEDPELAMALRVSLDEMRQQAEAAKTEPSTSATGGAPSAEEESLEKALKMSMQQSQPANLSAMTEDEQMAYALQMSLQDQEPMETDDATKKEEKKE</sequence>
<evidence type="ECO:0000259" key="5">
    <source>
        <dbReference type="PROSITE" id="PS50234"/>
    </source>
</evidence>
<dbReference type="PANTHER" id="PTHR10223">
    <property type="entry name" value="26S PROTEASOME NON-ATPASE REGULATORY SUBUNIT 4"/>
    <property type="match status" value="1"/>
</dbReference>
<dbReference type="Gene3D" id="1.10.287.3990">
    <property type="match status" value="1"/>
</dbReference>
<feature type="compositionally biased region" description="Basic and acidic residues" evidence="4">
    <location>
        <begin position="296"/>
        <end position="305"/>
    </location>
</feature>
<evidence type="ECO:0000256" key="2">
    <source>
        <dbReference type="ARBA" id="ARBA00014934"/>
    </source>
</evidence>